<dbReference type="SUPFAM" id="SSF50037">
    <property type="entry name" value="C-terminal domain of transcriptional repressors"/>
    <property type="match status" value="1"/>
</dbReference>
<dbReference type="InterPro" id="IPR007167">
    <property type="entry name" value="Fe-transptr_FeoA-like"/>
</dbReference>
<protein>
    <submittedName>
        <fullName evidence="3">Iron transporter FeoA</fullName>
    </submittedName>
</protein>
<organism evidence="3 4">
    <name type="scientific">Nitrobacter vulgaris</name>
    <dbReference type="NCBI Taxonomy" id="29421"/>
    <lineage>
        <taxon>Bacteria</taxon>
        <taxon>Pseudomonadati</taxon>
        <taxon>Pseudomonadota</taxon>
        <taxon>Alphaproteobacteria</taxon>
        <taxon>Hyphomicrobiales</taxon>
        <taxon>Nitrobacteraceae</taxon>
        <taxon>Nitrobacter</taxon>
    </lineage>
</organism>
<keyword evidence="4" id="KW-1185">Reference proteome</keyword>
<gene>
    <name evidence="3" type="ORF">B2M20_04510</name>
</gene>
<dbReference type="Pfam" id="PF04023">
    <property type="entry name" value="FeoA"/>
    <property type="match status" value="1"/>
</dbReference>
<feature type="domain" description="Ferrous iron transporter FeoA-like" evidence="2">
    <location>
        <begin position="15"/>
        <end position="96"/>
    </location>
</feature>
<accession>A0A1V4I116</accession>
<dbReference type="Proteomes" id="UP000189940">
    <property type="component" value="Unassembled WGS sequence"/>
</dbReference>
<reference evidence="3 4" key="1">
    <citation type="submission" date="2017-02" db="EMBL/GenBank/DDBJ databases">
        <title>Genome sequence of the nitrite-oxidizing bacterium Nitrobacter vulgaris strain Ab1.</title>
        <authorList>
            <person name="Mellbye B.L."/>
            <person name="Davis E.W."/>
            <person name="Spieck E."/>
            <person name="Chang J.H."/>
            <person name="Bottomley P.J."/>
            <person name="Sayavedra-Soto L.A."/>
        </authorList>
    </citation>
    <scope>NUCLEOTIDE SEQUENCE [LARGE SCALE GENOMIC DNA]</scope>
    <source>
        <strain evidence="3 4">Ab1</strain>
    </source>
</reference>
<keyword evidence="1" id="KW-0408">Iron</keyword>
<evidence type="ECO:0000313" key="4">
    <source>
        <dbReference type="Proteomes" id="UP000189940"/>
    </source>
</evidence>
<dbReference type="RefSeq" id="WP_079445886.1">
    <property type="nucleotide sequence ID" value="NZ_MWPQ01000019.1"/>
</dbReference>
<dbReference type="STRING" id="29421.B2M20_04510"/>
<evidence type="ECO:0000256" key="1">
    <source>
        <dbReference type="ARBA" id="ARBA00023004"/>
    </source>
</evidence>
<dbReference type="GO" id="GO:0046914">
    <property type="term" value="F:transition metal ion binding"/>
    <property type="evidence" value="ECO:0007669"/>
    <property type="project" value="InterPro"/>
</dbReference>
<dbReference type="SMART" id="SM00899">
    <property type="entry name" value="FeoA"/>
    <property type="match status" value="1"/>
</dbReference>
<dbReference type="PANTHER" id="PTHR42954:SF2">
    <property type="entry name" value="FE(2+) TRANSPORT PROTEIN A"/>
    <property type="match status" value="1"/>
</dbReference>
<name>A0A1V4I116_NITVU</name>
<evidence type="ECO:0000313" key="3">
    <source>
        <dbReference type="EMBL" id="OPH83926.1"/>
    </source>
</evidence>
<proteinExistence type="predicted"/>
<dbReference type="PANTHER" id="PTHR42954">
    <property type="entry name" value="FE(2+) TRANSPORT PROTEIN A"/>
    <property type="match status" value="1"/>
</dbReference>
<dbReference type="EMBL" id="MWPQ01000019">
    <property type="protein sequence ID" value="OPH83926.1"/>
    <property type="molecule type" value="Genomic_DNA"/>
</dbReference>
<sequence length="102" mass="10907">MSNLDPSNPEAMETTPLGLARRGFRGRVTAIMVDGDHLGVSAMEIERRLLEFGIVEGASVQILHEGPIGRDPIAVRVNGTTIALRRREAMAVMVGGLAKTIA</sequence>
<dbReference type="InterPro" id="IPR038157">
    <property type="entry name" value="FeoA_core_dom"/>
</dbReference>
<dbReference type="InterPro" id="IPR052713">
    <property type="entry name" value="FeoA"/>
</dbReference>
<comment type="caution">
    <text evidence="3">The sequence shown here is derived from an EMBL/GenBank/DDBJ whole genome shotgun (WGS) entry which is preliminary data.</text>
</comment>
<evidence type="ECO:0000259" key="2">
    <source>
        <dbReference type="SMART" id="SM00899"/>
    </source>
</evidence>
<dbReference type="AlphaFoldDB" id="A0A1V4I116"/>
<dbReference type="Gene3D" id="2.30.30.90">
    <property type="match status" value="1"/>
</dbReference>
<dbReference type="InterPro" id="IPR008988">
    <property type="entry name" value="Transcriptional_repressor_C"/>
</dbReference>